<evidence type="ECO:0000313" key="5">
    <source>
        <dbReference type="Proteomes" id="UP000772434"/>
    </source>
</evidence>
<dbReference type="OrthoDB" id="2576311at2759"/>
<keyword evidence="2" id="KW-1133">Transmembrane helix</keyword>
<evidence type="ECO:0000313" key="4">
    <source>
        <dbReference type="EMBL" id="KAF9068759.1"/>
    </source>
</evidence>
<feature type="region of interest" description="Disordered" evidence="1">
    <location>
        <begin position="223"/>
        <end position="296"/>
    </location>
</feature>
<feature type="compositionally biased region" description="Polar residues" evidence="1">
    <location>
        <begin position="261"/>
        <end position="290"/>
    </location>
</feature>
<feature type="signal peptide" evidence="3">
    <location>
        <begin position="1"/>
        <end position="22"/>
    </location>
</feature>
<protein>
    <submittedName>
        <fullName evidence="4">Uncharacterized protein</fullName>
    </submittedName>
</protein>
<feature type="chain" id="PRO_5040140742" evidence="3">
    <location>
        <begin position="23"/>
        <end position="296"/>
    </location>
</feature>
<keyword evidence="2" id="KW-0812">Transmembrane</keyword>
<evidence type="ECO:0000256" key="2">
    <source>
        <dbReference type="SAM" id="Phobius"/>
    </source>
</evidence>
<name>A0A9P5PMR5_9AGAR</name>
<comment type="caution">
    <text evidence="4">The sequence shown here is derived from an EMBL/GenBank/DDBJ whole genome shotgun (WGS) entry which is preliminary data.</text>
</comment>
<dbReference type="Proteomes" id="UP000772434">
    <property type="component" value="Unassembled WGS sequence"/>
</dbReference>
<feature type="transmembrane region" description="Helical" evidence="2">
    <location>
        <begin position="193"/>
        <end position="217"/>
    </location>
</feature>
<dbReference type="EMBL" id="JADNRY010000057">
    <property type="protein sequence ID" value="KAF9068759.1"/>
    <property type="molecule type" value="Genomic_DNA"/>
</dbReference>
<organism evidence="4 5">
    <name type="scientific">Rhodocollybia butyracea</name>
    <dbReference type="NCBI Taxonomy" id="206335"/>
    <lineage>
        <taxon>Eukaryota</taxon>
        <taxon>Fungi</taxon>
        <taxon>Dikarya</taxon>
        <taxon>Basidiomycota</taxon>
        <taxon>Agaricomycotina</taxon>
        <taxon>Agaricomycetes</taxon>
        <taxon>Agaricomycetidae</taxon>
        <taxon>Agaricales</taxon>
        <taxon>Marasmiineae</taxon>
        <taxon>Omphalotaceae</taxon>
        <taxon>Rhodocollybia</taxon>
    </lineage>
</organism>
<keyword evidence="3" id="KW-0732">Signal</keyword>
<sequence length="296" mass="30488">MSFPFRLILGLATSSLWLPVRAATINVPACNMLGFPLNSVNSLQQSPCQVAGNLGAVCNSNNSFTILPIVAGDSYNNSLADNCTCSTVYYSVLSACAACQGVESQTWSEWSSLSCGSTVYTGYPNPVPPGTAIPHWAFQNYTAPGATFNVTVAEAQGDSPESVAPSSASSTSGPGASNTPASTSSSSGGKSEAGAIAGGVVGGLAFISLLAVGVVFYRRRRQDNRSSEPILDGADMQMATPTPFVLPGSSSTPPLKLYNPSDPSTFPQSHLSQNTSSVHYRSLSDSTAGYSGNAEV</sequence>
<keyword evidence="5" id="KW-1185">Reference proteome</keyword>
<evidence type="ECO:0000256" key="3">
    <source>
        <dbReference type="SAM" id="SignalP"/>
    </source>
</evidence>
<keyword evidence="2" id="KW-0472">Membrane</keyword>
<evidence type="ECO:0000256" key="1">
    <source>
        <dbReference type="SAM" id="MobiDB-lite"/>
    </source>
</evidence>
<accession>A0A9P5PMR5</accession>
<feature type="region of interest" description="Disordered" evidence="1">
    <location>
        <begin position="155"/>
        <end position="192"/>
    </location>
</feature>
<dbReference type="Gene3D" id="1.20.5.510">
    <property type="entry name" value="Single helix bin"/>
    <property type="match status" value="1"/>
</dbReference>
<gene>
    <name evidence="4" type="ORF">BDP27DRAFT_1326569</name>
</gene>
<feature type="compositionally biased region" description="Low complexity" evidence="1">
    <location>
        <begin position="159"/>
        <end position="192"/>
    </location>
</feature>
<dbReference type="AlphaFoldDB" id="A0A9P5PMR5"/>
<proteinExistence type="predicted"/>
<reference evidence="4" key="1">
    <citation type="submission" date="2020-11" db="EMBL/GenBank/DDBJ databases">
        <authorList>
            <consortium name="DOE Joint Genome Institute"/>
            <person name="Ahrendt S."/>
            <person name="Riley R."/>
            <person name="Andreopoulos W."/>
            <person name="Labutti K."/>
            <person name="Pangilinan J."/>
            <person name="Ruiz-Duenas F.J."/>
            <person name="Barrasa J.M."/>
            <person name="Sanchez-Garcia M."/>
            <person name="Camarero S."/>
            <person name="Miyauchi S."/>
            <person name="Serrano A."/>
            <person name="Linde D."/>
            <person name="Babiker R."/>
            <person name="Drula E."/>
            <person name="Ayuso-Fernandez I."/>
            <person name="Pacheco R."/>
            <person name="Padilla G."/>
            <person name="Ferreira P."/>
            <person name="Barriuso J."/>
            <person name="Kellner H."/>
            <person name="Castanera R."/>
            <person name="Alfaro M."/>
            <person name="Ramirez L."/>
            <person name="Pisabarro A.G."/>
            <person name="Kuo A."/>
            <person name="Tritt A."/>
            <person name="Lipzen A."/>
            <person name="He G."/>
            <person name="Yan M."/>
            <person name="Ng V."/>
            <person name="Cullen D."/>
            <person name="Martin F."/>
            <person name="Rosso M.-N."/>
            <person name="Henrissat B."/>
            <person name="Hibbett D."/>
            <person name="Martinez A.T."/>
            <person name="Grigoriev I.V."/>
        </authorList>
    </citation>
    <scope>NUCLEOTIDE SEQUENCE</scope>
    <source>
        <strain evidence="4">AH 40177</strain>
    </source>
</reference>